<evidence type="ECO:0000313" key="1">
    <source>
        <dbReference type="EMBL" id="EDO34993.1"/>
    </source>
</evidence>
<dbReference type="InParanoid" id="A7SMT5"/>
<dbReference type="InterPro" id="IPR015943">
    <property type="entry name" value="WD40/YVTN_repeat-like_dom_sf"/>
</dbReference>
<organism evidence="1 2">
    <name type="scientific">Nematostella vectensis</name>
    <name type="common">Starlet sea anemone</name>
    <dbReference type="NCBI Taxonomy" id="45351"/>
    <lineage>
        <taxon>Eukaryota</taxon>
        <taxon>Metazoa</taxon>
        <taxon>Cnidaria</taxon>
        <taxon>Anthozoa</taxon>
        <taxon>Hexacorallia</taxon>
        <taxon>Actiniaria</taxon>
        <taxon>Edwardsiidae</taxon>
        <taxon>Nematostella</taxon>
    </lineage>
</organism>
<evidence type="ECO:0000313" key="2">
    <source>
        <dbReference type="Proteomes" id="UP000001593"/>
    </source>
</evidence>
<accession>A7SMT5</accession>
<proteinExistence type="predicted"/>
<gene>
    <name evidence="1" type="ORF">NEMVEDRAFT_v1g214667</name>
</gene>
<dbReference type="HOGENOM" id="CLU_1379607_0_0_1"/>
<dbReference type="EMBL" id="DS469712">
    <property type="protein sequence ID" value="EDO34993.1"/>
    <property type="molecule type" value="Genomic_DNA"/>
</dbReference>
<dbReference type="AlphaFoldDB" id="A7SMT5"/>
<protein>
    <recommendedName>
        <fullName evidence="3">Cilia- and flagella-associated protein 43</fullName>
    </recommendedName>
</protein>
<name>A7SMT5_NEMVE</name>
<dbReference type="PhylomeDB" id="A7SMT5"/>
<dbReference type="Proteomes" id="UP000001593">
    <property type="component" value="Unassembled WGS sequence"/>
</dbReference>
<reference evidence="1 2" key="1">
    <citation type="journal article" date="2007" name="Science">
        <title>Sea anemone genome reveals ancestral eumetazoan gene repertoire and genomic organization.</title>
        <authorList>
            <person name="Putnam N.H."/>
            <person name="Srivastava M."/>
            <person name="Hellsten U."/>
            <person name="Dirks B."/>
            <person name="Chapman J."/>
            <person name="Salamov A."/>
            <person name="Terry A."/>
            <person name="Shapiro H."/>
            <person name="Lindquist E."/>
            <person name="Kapitonov V.V."/>
            <person name="Jurka J."/>
            <person name="Genikhovich G."/>
            <person name="Grigoriev I.V."/>
            <person name="Lucas S.M."/>
            <person name="Steele R.E."/>
            <person name="Finnerty J.R."/>
            <person name="Technau U."/>
            <person name="Martindale M.Q."/>
            <person name="Rokhsar D.S."/>
        </authorList>
    </citation>
    <scope>NUCLEOTIDE SEQUENCE [LARGE SCALE GENOMIC DNA]</scope>
    <source>
        <strain evidence="2">CH2 X CH6</strain>
    </source>
</reference>
<dbReference type="STRING" id="45351.A7SMT5"/>
<dbReference type="SUPFAM" id="SSF50993">
    <property type="entry name" value="Peptidase/esterase 'gauge' domain"/>
    <property type="match status" value="1"/>
</dbReference>
<dbReference type="Gene3D" id="2.130.10.10">
    <property type="entry name" value="YVTN repeat-like/Quinoprotein amine dehydrogenase"/>
    <property type="match status" value="1"/>
</dbReference>
<sequence length="198" mass="21870">MSIKGMVYLSDLEISHDGNYVMHIVCTANSRLYQARIYDVTSGNVLHCPETEVHVHEASFTEDAAFFLLGLMDGSLQLYDITSGLLLFSLRAHSGAIHRIFTSETVNVVMTTAGGLDSKDRSVRLWKISDQRISPLTVFTPDAKISSLVFTFGGRAVAMEITDIVTFQLVDQDTFVSCDVTHSNDAIRGSFVVDLKEL</sequence>
<keyword evidence="2" id="KW-1185">Reference proteome</keyword>
<evidence type="ECO:0008006" key="3">
    <source>
        <dbReference type="Google" id="ProtNLM"/>
    </source>
</evidence>